<accession>A0A9P6MNV9</accession>
<protein>
    <submittedName>
        <fullName evidence="1">Heat shock 70 kDa protein 12A</fullName>
    </submittedName>
</protein>
<evidence type="ECO:0000313" key="1">
    <source>
        <dbReference type="EMBL" id="KAG0008186.1"/>
    </source>
</evidence>
<dbReference type="PANTHER" id="PTHR14187">
    <property type="entry name" value="ALPHA KINASE/ELONGATION FACTOR 2 KINASE"/>
    <property type="match status" value="1"/>
</dbReference>
<keyword evidence="2" id="KW-1185">Reference proteome</keyword>
<proteinExistence type="predicted"/>
<reference evidence="1" key="1">
    <citation type="journal article" date="2020" name="Fungal Divers.">
        <title>Resolving the Mortierellaceae phylogeny through synthesis of multi-gene phylogenetics and phylogenomics.</title>
        <authorList>
            <person name="Vandepol N."/>
            <person name="Liber J."/>
            <person name="Desiro A."/>
            <person name="Na H."/>
            <person name="Kennedy M."/>
            <person name="Barry K."/>
            <person name="Grigoriev I.V."/>
            <person name="Miller A.N."/>
            <person name="O'Donnell K."/>
            <person name="Stajich J.E."/>
            <person name="Bonito G."/>
        </authorList>
    </citation>
    <scope>NUCLEOTIDE SEQUENCE</scope>
    <source>
        <strain evidence="1">NRRL 2769</strain>
    </source>
</reference>
<dbReference type="PANTHER" id="PTHR14187:SF5">
    <property type="entry name" value="HEAT SHOCK 70 KDA PROTEIN 12A"/>
    <property type="match status" value="1"/>
</dbReference>
<comment type="caution">
    <text evidence="1">The sequence shown here is derived from an EMBL/GenBank/DDBJ whole genome shotgun (WGS) entry which is preliminary data.</text>
</comment>
<gene>
    <name evidence="1" type="primary">HSPA12A_2</name>
    <name evidence="1" type="ORF">BGZ80_003753</name>
</gene>
<feature type="non-terminal residue" evidence="1">
    <location>
        <position position="1"/>
    </location>
</feature>
<evidence type="ECO:0000313" key="2">
    <source>
        <dbReference type="Proteomes" id="UP000703661"/>
    </source>
</evidence>
<sequence>YAGLNPKKVTARVTRRCYGVGVNDIFEEGVDPLDFKIIRPDGPRCTNRFSTFVRKGQKVQMDECVTNSYSAMKVHAMHDFSVRIFAIDGYPPRYTTDTGVSKLAKISVPNPFKSSDPIGHKVSIIVKMYFGLNEIKVRGFIQGKEYSTILRFDGADSY</sequence>
<dbReference type="Proteomes" id="UP000703661">
    <property type="component" value="Unassembled WGS sequence"/>
</dbReference>
<keyword evidence="1" id="KW-0346">Stress response</keyword>
<dbReference type="EMBL" id="JAAAID010002008">
    <property type="protein sequence ID" value="KAG0008186.1"/>
    <property type="molecule type" value="Genomic_DNA"/>
</dbReference>
<name>A0A9P6MNV9_9FUNG</name>
<dbReference type="AlphaFoldDB" id="A0A9P6MNV9"/>
<organism evidence="1 2">
    <name type="scientific">Entomortierella chlamydospora</name>
    <dbReference type="NCBI Taxonomy" id="101097"/>
    <lineage>
        <taxon>Eukaryota</taxon>
        <taxon>Fungi</taxon>
        <taxon>Fungi incertae sedis</taxon>
        <taxon>Mucoromycota</taxon>
        <taxon>Mortierellomycotina</taxon>
        <taxon>Mortierellomycetes</taxon>
        <taxon>Mortierellales</taxon>
        <taxon>Mortierellaceae</taxon>
        <taxon>Entomortierella</taxon>
    </lineage>
</organism>